<dbReference type="Gene3D" id="1.20.1080.10">
    <property type="entry name" value="Glycerol uptake facilitator protein"/>
    <property type="match status" value="1"/>
</dbReference>
<dbReference type="EMBL" id="JACCKB010000002">
    <property type="protein sequence ID" value="NYZ64693.1"/>
    <property type="molecule type" value="Genomic_DNA"/>
</dbReference>
<feature type="transmembrane region" description="Helical" evidence="7">
    <location>
        <begin position="194"/>
        <end position="215"/>
    </location>
</feature>
<evidence type="ECO:0000256" key="1">
    <source>
        <dbReference type="ARBA" id="ARBA00004141"/>
    </source>
</evidence>
<keyword evidence="3 6" id="KW-0812">Transmembrane</keyword>
<dbReference type="AlphaFoldDB" id="A0A853HTU0"/>
<comment type="similarity">
    <text evidence="6">Belongs to the MIP/aquaporin (TC 1.A.8) family.</text>
</comment>
<keyword evidence="4 7" id="KW-1133">Transmembrane helix</keyword>
<evidence type="ECO:0000256" key="7">
    <source>
        <dbReference type="SAM" id="Phobius"/>
    </source>
</evidence>
<evidence type="ECO:0000256" key="2">
    <source>
        <dbReference type="ARBA" id="ARBA00022448"/>
    </source>
</evidence>
<dbReference type="PROSITE" id="PS00221">
    <property type="entry name" value="MIP"/>
    <property type="match status" value="1"/>
</dbReference>
<dbReference type="PANTHER" id="PTHR45724">
    <property type="entry name" value="AQUAPORIN NIP2-1"/>
    <property type="match status" value="1"/>
</dbReference>
<evidence type="ECO:0000313" key="9">
    <source>
        <dbReference type="Proteomes" id="UP000569732"/>
    </source>
</evidence>
<feature type="transmembrane region" description="Helical" evidence="7">
    <location>
        <begin position="118"/>
        <end position="139"/>
    </location>
</feature>
<evidence type="ECO:0000256" key="6">
    <source>
        <dbReference type="RuleBase" id="RU000477"/>
    </source>
</evidence>
<feature type="transmembrane region" description="Helical" evidence="7">
    <location>
        <begin position="84"/>
        <end position="106"/>
    </location>
</feature>
<sequence length="235" mass="24866">MIYASWRLWLAELLGSFMLVFAGTGAIIINDVSQGTITHVGIAATFGLIVCTVIYTYGDVSGAHINPAVTFAFWLAKRFPTQQLLPYIISQLLGACLASFVLLTFFPQHPTLGATLPANSTLVAFILEIILSWWLMTVIFGVSEGAKEKGLVAGIVVGGVVALEAMFAGPISGASMNPARSFGPALMSGNLASLWPYIAGPLIGTSIAVFSCRWVQGDKCCQSDPLPSSPLDPPQ</sequence>
<evidence type="ECO:0000256" key="5">
    <source>
        <dbReference type="ARBA" id="ARBA00023136"/>
    </source>
</evidence>
<reference evidence="8 9" key="1">
    <citation type="submission" date="2020-07" db="EMBL/GenBank/DDBJ databases">
        <title>Endozoicomonas sp. nov., isolated from sediment.</title>
        <authorList>
            <person name="Gu T."/>
        </authorList>
    </citation>
    <scope>NUCLEOTIDE SEQUENCE [LARGE SCALE GENOMIC DNA]</scope>
    <source>
        <strain evidence="8 9">SM1973</strain>
    </source>
</reference>
<keyword evidence="9" id="KW-1185">Reference proteome</keyword>
<dbReference type="RefSeq" id="WP_180566733.1">
    <property type="nucleotide sequence ID" value="NZ_JACCKB010000002.1"/>
</dbReference>
<protein>
    <submittedName>
        <fullName evidence="8">Aquaporin</fullName>
    </submittedName>
</protein>
<comment type="subcellular location">
    <subcellularLocation>
        <location evidence="1">Membrane</location>
        <topology evidence="1">Multi-pass membrane protein</topology>
    </subcellularLocation>
</comment>
<dbReference type="GO" id="GO:0016020">
    <property type="term" value="C:membrane"/>
    <property type="evidence" value="ECO:0007669"/>
    <property type="project" value="UniProtKB-SubCell"/>
</dbReference>
<comment type="caution">
    <text evidence="8">The sequence shown here is derived from an EMBL/GenBank/DDBJ whole genome shotgun (WGS) entry which is preliminary data.</text>
</comment>
<accession>A0A853HTU0</accession>
<gene>
    <name evidence="8" type="ORF">H0A36_01655</name>
</gene>
<dbReference type="InterPro" id="IPR000425">
    <property type="entry name" value="MIP"/>
</dbReference>
<feature type="transmembrane region" description="Helical" evidence="7">
    <location>
        <begin position="36"/>
        <end position="55"/>
    </location>
</feature>
<evidence type="ECO:0000313" key="8">
    <source>
        <dbReference type="EMBL" id="NYZ64693.1"/>
    </source>
</evidence>
<dbReference type="SUPFAM" id="SSF81338">
    <property type="entry name" value="Aquaporin-like"/>
    <property type="match status" value="1"/>
</dbReference>
<evidence type="ECO:0000256" key="4">
    <source>
        <dbReference type="ARBA" id="ARBA00022989"/>
    </source>
</evidence>
<dbReference type="InterPro" id="IPR022357">
    <property type="entry name" value="MIP_CS"/>
</dbReference>
<dbReference type="PRINTS" id="PR00783">
    <property type="entry name" value="MINTRINSICP"/>
</dbReference>
<feature type="transmembrane region" description="Helical" evidence="7">
    <location>
        <begin position="6"/>
        <end position="29"/>
    </location>
</feature>
<dbReference type="InterPro" id="IPR034294">
    <property type="entry name" value="Aquaporin_transptr"/>
</dbReference>
<dbReference type="GO" id="GO:0015267">
    <property type="term" value="F:channel activity"/>
    <property type="evidence" value="ECO:0007669"/>
    <property type="project" value="InterPro"/>
</dbReference>
<dbReference type="Proteomes" id="UP000569732">
    <property type="component" value="Unassembled WGS sequence"/>
</dbReference>
<keyword evidence="5 7" id="KW-0472">Membrane</keyword>
<dbReference type="Pfam" id="PF00230">
    <property type="entry name" value="MIP"/>
    <property type="match status" value="1"/>
</dbReference>
<keyword evidence="2 6" id="KW-0813">Transport</keyword>
<proteinExistence type="inferred from homology"/>
<organism evidence="8 9">
    <name type="scientific">Spartinivicinus marinus</name>
    <dbReference type="NCBI Taxonomy" id="2994442"/>
    <lineage>
        <taxon>Bacteria</taxon>
        <taxon>Pseudomonadati</taxon>
        <taxon>Pseudomonadota</taxon>
        <taxon>Gammaproteobacteria</taxon>
        <taxon>Oceanospirillales</taxon>
        <taxon>Zooshikellaceae</taxon>
        <taxon>Spartinivicinus</taxon>
    </lineage>
</organism>
<feature type="transmembrane region" description="Helical" evidence="7">
    <location>
        <begin position="151"/>
        <end position="174"/>
    </location>
</feature>
<evidence type="ECO:0000256" key="3">
    <source>
        <dbReference type="ARBA" id="ARBA00022692"/>
    </source>
</evidence>
<dbReference type="PANTHER" id="PTHR45724:SF13">
    <property type="entry name" value="AQUAPORIN NIP1-1-RELATED"/>
    <property type="match status" value="1"/>
</dbReference>
<dbReference type="InterPro" id="IPR023271">
    <property type="entry name" value="Aquaporin-like"/>
</dbReference>
<name>A0A853HTU0_9GAMM</name>